<dbReference type="EMBL" id="JARAOO010000006">
    <property type="protein sequence ID" value="KAJ7966627.1"/>
    <property type="molecule type" value="Genomic_DNA"/>
</dbReference>
<dbReference type="AlphaFoldDB" id="A0AAD7PT80"/>
<feature type="region of interest" description="Disordered" evidence="1">
    <location>
        <begin position="1"/>
        <end position="57"/>
    </location>
</feature>
<accession>A0AAD7PT80</accession>
<evidence type="ECO:0000256" key="1">
    <source>
        <dbReference type="SAM" id="MobiDB-lite"/>
    </source>
</evidence>
<feature type="domain" description="DUF7135" evidence="2">
    <location>
        <begin position="43"/>
        <end position="179"/>
    </location>
</feature>
<reference evidence="3" key="1">
    <citation type="journal article" date="2023" name="Science">
        <title>Elucidation of the pathway for biosynthesis of saponin adjuvants from the soapbark tree.</title>
        <authorList>
            <person name="Reed J."/>
            <person name="Orme A."/>
            <person name="El-Demerdash A."/>
            <person name="Owen C."/>
            <person name="Martin L.B.B."/>
            <person name="Misra R.C."/>
            <person name="Kikuchi S."/>
            <person name="Rejzek M."/>
            <person name="Martin A.C."/>
            <person name="Harkess A."/>
            <person name="Leebens-Mack J."/>
            <person name="Louveau T."/>
            <person name="Stephenson M.J."/>
            <person name="Osbourn A."/>
        </authorList>
    </citation>
    <scope>NUCLEOTIDE SEQUENCE</scope>
    <source>
        <strain evidence="3">S10</strain>
    </source>
</reference>
<dbReference type="GO" id="GO:0005737">
    <property type="term" value="C:cytoplasm"/>
    <property type="evidence" value="ECO:0007669"/>
    <property type="project" value="TreeGrafter"/>
</dbReference>
<proteinExistence type="predicted"/>
<name>A0AAD7PT80_QUISA</name>
<dbReference type="PANTHER" id="PTHR31913:SF0">
    <property type="entry name" value="VACUOLAR IMPORT AND DEGRADATION PROTEIN 27"/>
    <property type="match status" value="1"/>
</dbReference>
<feature type="compositionally biased region" description="Basic and acidic residues" evidence="1">
    <location>
        <begin position="30"/>
        <end position="47"/>
    </location>
</feature>
<keyword evidence="4" id="KW-1185">Reference proteome</keyword>
<feature type="region of interest" description="Disordered" evidence="1">
    <location>
        <begin position="110"/>
        <end position="130"/>
    </location>
</feature>
<comment type="caution">
    <text evidence="3">The sequence shown here is derived from an EMBL/GenBank/DDBJ whole genome shotgun (WGS) entry which is preliminary data.</text>
</comment>
<dbReference type="Pfam" id="PF23581">
    <property type="entry name" value="DUF7135"/>
    <property type="match status" value="1"/>
</dbReference>
<organism evidence="3 4">
    <name type="scientific">Quillaja saponaria</name>
    <name type="common">Soap bark tree</name>
    <dbReference type="NCBI Taxonomy" id="32244"/>
    <lineage>
        <taxon>Eukaryota</taxon>
        <taxon>Viridiplantae</taxon>
        <taxon>Streptophyta</taxon>
        <taxon>Embryophyta</taxon>
        <taxon>Tracheophyta</taxon>
        <taxon>Spermatophyta</taxon>
        <taxon>Magnoliopsida</taxon>
        <taxon>eudicotyledons</taxon>
        <taxon>Gunneridae</taxon>
        <taxon>Pentapetalae</taxon>
        <taxon>rosids</taxon>
        <taxon>fabids</taxon>
        <taxon>Fabales</taxon>
        <taxon>Quillajaceae</taxon>
        <taxon>Quillaja</taxon>
    </lineage>
</organism>
<dbReference type="Proteomes" id="UP001163823">
    <property type="component" value="Chromosome 6"/>
</dbReference>
<dbReference type="KEGG" id="qsa:O6P43_016071"/>
<evidence type="ECO:0000259" key="2">
    <source>
        <dbReference type="Pfam" id="PF23581"/>
    </source>
</evidence>
<evidence type="ECO:0000313" key="4">
    <source>
        <dbReference type="Proteomes" id="UP001163823"/>
    </source>
</evidence>
<evidence type="ECO:0000313" key="3">
    <source>
        <dbReference type="EMBL" id="KAJ7966627.1"/>
    </source>
</evidence>
<feature type="compositionally biased region" description="Acidic residues" evidence="1">
    <location>
        <begin position="116"/>
        <end position="130"/>
    </location>
</feature>
<gene>
    <name evidence="3" type="ORF">O6P43_016071</name>
</gene>
<dbReference type="PANTHER" id="PTHR31913">
    <property type="entry name" value="VACUOLAR IMPORT AND DEGRADATION PROTEIN 27"/>
    <property type="match status" value="1"/>
</dbReference>
<sequence>MGGSHSLEISDSDEENDNEEQTEEEENYDDAEKGEGEKRYKSSERVPRTPSSSSIDEVEAKLRALKLKYPSSQTPNLKNTVKLYIHIVGNTPKAKWVTSEKLTSYSFIKTSRIDGDDGDNNDDEDENDEGDDSWWVLKISSKIRVKVAAEMQLKTLADQRRVDFVAQGVWAVKFFSEED</sequence>
<protein>
    <submittedName>
        <fullName evidence="3">Protein CYPRO4</fullName>
    </submittedName>
</protein>
<dbReference type="InterPro" id="IPR040458">
    <property type="entry name" value="Vid27"/>
</dbReference>
<dbReference type="InterPro" id="IPR055559">
    <property type="entry name" value="CYPRO4_DUF7135"/>
</dbReference>
<feature type="compositionally biased region" description="Acidic residues" evidence="1">
    <location>
        <begin position="10"/>
        <end position="29"/>
    </location>
</feature>
<dbReference type="GO" id="GO:0005634">
    <property type="term" value="C:nucleus"/>
    <property type="evidence" value="ECO:0007669"/>
    <property type="project" value="TreeGrafter"/>
</dbReference>